<evidence type="ECO:0000313" key="2">
    <source>
        <dbReference type="Proteomes" id="UP000011668"/>
    </source>
</evidence>
<reference evidence="1 2" key="1">
    <citation type="journal article" date="2013" name="Nat. Commun.">
        <title>The evolution and pathogenic mechanisms of the rice sheath blight pathogen.</title>
        <authorList>
            <person name="Zheng A."/>
            <person name="Lin R."/>
            <person name="Xu L."/>
            <person name="Qin P."/>
            <person name="Tang C."/>
            <person name="Ai P."/>
            <person name="Zhang D."/>
            <person name="Liu Y."/>
            <person name="Sun Z."/>
            <person name="Feng H."/>
            <person name="Wang Y."/>
            <person name="Chen Y."/>
            <person name="Liang X."/>
            <person name="Fu R."/>
            <person name="Li Q."/>
            <person name="Zhang J."/>
            <person name="Yu X."/>
            <person name="Xie Z."/>
            <person name="Ding L."/>
            <person name="Guan P."/>
            <person name="Tang J."/>
            <person name="Liang Y."/>
            <person name="Wang S."/>
            <person name="Deng Q."/>
            <person name="Li S."/>
            <person name="Zhu J."/>
            <person name="Wang L."/>
            <person name="Liu H."/>
            <person name="Li P."/>
        </authorList>
    </citation>
    <scope>NUCLEOTIDE SEQUENCE [LARGE SCALE GENOMIC DNA]</scope>
    <source>
        <strain evidence="2">AG-1 IA</strain>
    </source>
</reference>
<gene>
    <name evidence="1" type="ORF">AG1IA_09520</name>
</gene>
<keyword evidence="2" id="KW-1185">Reference proteome</keyword>
<protein>
    <submittedName>
        <fullName evidence="1">Uncharacterized protein</fullName>
    </submittedName>
</protein>
<proteinExistence type="predicted"/>
<organism evidence="1 2">
    <name type="scientific">Thanatephorus cucumeris (strain AG1-IA)</name>
    <name type="common">Rice sheath blight fungus</name>
    <name type="synonym">Rhizoctonia solani</name>
    <dbReference type="NCBI Taxonomy" id="983506"/>
    <lineage>
        <taxon>Eukaryota</taxon>
        <taxon>Fungi</taxon>
        <taxon>Dikarya</taxon>
        <taxon>Basidiomycota</taxon>
        <taxon>Agaricomycotina</taxon>
        <taxon>Agaricomycetes</taxon>
        <taxon>Cantharellales</taxon>
        <taxon>Ceratobasidiaceae</taxon>
        <taxon>Rhizoctonia</taxon>
        <taxon>Rhizoctonia solani AG-1</taxon>
    </lineage>
</organism>
<sequence length="142" mass="15442">MLALKSDQYVADVLAINPNAGGLGPTVAGTVLGSVWIKYPVFAFGTRDWTFVPIAGRALTAKPISARKDTILETSISMKNGEQGGRTHQKQNADNNAFIVPPPFVPHGRLLWGTLRLSRVNRGGPMMAVGWSTWWARIQQDA</sequence>
<accession>L8WJA3</accession>
<name>L8WJA3_THACA</name>
<dbReference type="AlphaFoldDB" id="L8WJA3"/>
<dbReference type="Proteomes" id="UP000011668">
    <property type="component" value="Unassembled WGS sequence"/>
</dbReference>
<evidence type="ECO:0000313" key="1">
    <source>
        <dbReference type="EMBL" id="ELU36449.1"/>
    </source>
</evidence>
<dbReference type="EMBL" id="AFRT01003390">
    <property type="protein sequence ID" value="ELU36449.1"/>
    <property type="molecule type" value="Genomic_DNA"/>
</dbReference>
<comment type="caution">
    <text evidence="1">The sequence shown here is derived from an EMBL/GenBank/DDBJ whole genome shotgun (WGS) entry which is preliminary data.</text>
</comment>
<dbReference type="HOGENOM" id="CLU_1817105_0_0_1"/>